<gene>
    <name evidence="1" type="ORF">J2Z22_002678</name>
</gene>
<dbReference type="Proteomes" id="UP001248709">
    <property type="component" value="Unassembled WGS sequence"/>
</dbReference>
<name>A0ABU3HAT9_9BACL</name>
<organism evidence="1 2">
    <name type="scientific">Paenibacillus forsythiae</name>
    <dbReference type="NCBI Taxonomy" id="365616"/>
    <lineage>
        <taxon>Bacteria</taxon>
        <taxon>Bacillati</taxon>
        <taxon>Bacillota</taxon>
        <taxon>Bacilli</taxon>
        <taxon>Bacillales</taxon>
        <taxon>Paenibacillaceae</taxon>
        <taxon>Paenibacillus</taxon>
    </lineage>
</organism>
<evidence type="ECO:0000313" key="1">
    <source>
        <dbReference type="EMBL" id="MDT3427142.1"/>
    </source>
</evidence>
<accession>A0ABU3HAT9</accession>
<comment type="caution">
    <text evidence="1">The sequence shown here is derived from an EMBL/GenBank/DDBJ whole genome shotgun (WGS) entry which is preliminary data.</text>
</comment>
<dbReference type="EMBL" id="JAUSUY010000010">
    <property type="protein sequence ID" value="MDT3427142.1"/>
    <property type="molecule type" value="Genomic_DNA"/>
</dbReference>
<reference evidence="1 2" key="1">
    <citation type="submission" date="2023-07" db="EMBL/GenBank/DDBJ databases">
        <title>Genomic Encyclopedia of Type Strains, Phase IV (KMG-IV): sequencing the most valuable type-strain genomes for metagenomic binning, comparative biology and taxonomic classification.</title>
        <authorList>
            <person name="Goeker M."/>
        </authorList>
    </citation>
    <scope>NUCLEOTIDE SEQUENCE [LARGE SCALE GENOMIC DNA]</scope>
    <source>
        <strain evidence="1 2">T98</strain>
    </source>
</reference>
<dbReference type="RefSeq" id="WP_156940273.1">
    <property type="nucleotide sequence ID" value="NZ_JAUSUY010000010.1"/>
</dbReference>
<keyword evidence="2" id="KW-1185">Reference proteome</keyword>
<evidence type="ECO:0000313" key="2">
    <source>
        <dbReference type="Proteomes" id="UP001248709"/>
    </source>
</evidence>
<protein>
    <submittedName>
        <fullName evidence="1">Uncharacterized protein</fullName>
    </submittedName>
</protein>
<sequence length="99" mass="10789">MDSMTIVLAGPGRSPTPAVNTFRNDIIRTDRAMPPCQPFAGETAAHDESGECSAQTAKSEDSPGHVRIHGRLQTLRVLRALQATQMEKKRVKGEEGYVL</sequence>
<proteinExistence type="predicted"/>